<accession>A0A6C0AHD9</accession>
<protein>
    <submittedName>
        <fullName evidence="2">Uncharacterized protein</fullName>
    </submittedName>
</protein>
<dbReference type="EMBL" id="MN740626">
    <property type="protein sequence ID" value="QHS79214.1"/>
    <property type="molecule type" value="Genomic_DNA"/>
</dbReference>
<evidence type="ECO:0000256" key="1">
    <source>
        <dbReference type="SAM" id="Coils"/>
    </source>
</evidence>
<feature type="coiled-coil region" evidence="1">
    <location>
        <begin position="89"/>
        <end position="123"/>
    </location>
</feature>
<keyword evidence="1" id="KW-0175">Coiled coil</keyword>
<evidence type="ECO:0000313" key="2">
    <source>
        <dbReference type="EMBL" id="QHS79214.1"/>
    </source>
</evidence>
<dbReference type="AlphaFoldDB" id="A0A6C0AHD9"/>
<proteinExistence type="predicted"/>
<organism evidence="2">
    <name type="scientific">viral metagenome</name>
    <dbReference type="NCBI Taxonomy" id="1070528"/>
    <lineage>
        <taxon>unclassified sequences</taxon>
        <taxon>metagenomes</taxon>
        <taxon>organismal metagenomes</taxon>
    </lineage>
</organism>
<sequence>MDTAITPDTYTPGINDNGAYVDDIPVIRHGIYCSCGSRDKVYPNRASFTAHTKTKHHQQWLETLNRNRANHYVESLRYKELAESQQKILIGLENQLVVKSTQLESLEKQVATLKVQLVSFISNIQVD</sequence>
<reference evidence="2" key="1">
    <citation type="journal article" date="2020" name="Nature">
        <title>Giant virus diversity and host interactions through global metagenomics.</title>
        <authorList>
            <person name="Schulz F."/>
            <person name="Roux S."/>
            <person name="Paez-Espino D."/>
            <person name="Jungbluth S."/>
            <person name="Walsh D.A."/>
            <person name="Denef V.J."/>
            <person name="McMahon K.D."/>
            <person name="Konstantinidis K.T."/>
            <person name="Eloe-Fadrosh E.A."/>
            <person name="Kyrpides N.C."/>
            <person name="Woyke T."/>
        </authorList>
    </citation>
    <scope>NUCLEOTIDE SEQUENCE</scope>
    <source>
        <strain evidence="2">GVMAG-S-1035118-87</strain>
    </source>
</reference>
<name>A0A6C0AHD9_9ZZZZ</name>